<dbReference type="InterPro" id="IPR012373">
    <property type="entry name" value="Ferrdict_sens_TM"/>
</dbReference>
<organism evidence="4 5">
    <name type="scientific">Ottowia oryzae</name>
    <dbReference type="NCBI Taxonomy" id="2109914"/>
    <lineage>
        <taxon>Bacteria</taxon>
        <taxon>Pseudomonadati</taxon>
        <taxon>Pseudomonadota</taxon>
        <taxon>Betaproteobacteria</taxon>
        <taxon>Burkholderiales</taxon>
        <taxon>Comamonadaceae</taxon>
        <taxon>Ottowia</taxon>
    </lineage>
</organism>
<dbReference type="PANTHER" id="PTHR30273">
    <property type="entry name" value="PERIPLASMIC SIGNAL SENSOR AND SIGMA FACTOR ACTIVATOR FECR-RELATED"/>
    <property type="match status" value="1"/>
</dbReference>
<keyword evidence="4" id="KW-0808">Transferase</keyword>
<feature type="domain" description="FecR N-terminal" evidence="3">
    <location>
        <begin position="28"/>
        <end position="69"/>
    </location>
</feature>
<sequence length="347" mass="36899">MSASARLSASELPHDAPNSAPVAPQAAREAVQWLLDLRDKDDSPAVLADWQRWLTADPAHQQAWLRIESVNQQLRAASSPLAAAVARAGLQDPPKMGRRRAAQALAIALVGGGAAWLVERHAPWREMAADLRTGVGERRATTLADGSTVVLNTASAINVRFGAAERRLQLVAGEVLITTAHGAAASGRAFVVETRHGQAQALGTRFSVRQDEHATRVAVFDGAVQIRPSDANASSVLLRAGQQTRFNAAGARTASPADALTDTAWTHGSLVALSMRLDDFLEELGRYSDRPLSCDPAVAALRISGSYPTGNVDAALRSVAQALSLRVEVVDRLWRPQAMRLTSAGRA</sequence>
<dbReference type="PANTHER" id="PTHR30273:SF2">
    <property type="entry name" value="PROTEIN FECR"/>
    <property type="match status" value="1"/>
</dbReference>
<proteinExistence type="predicted"/>
<keyword evidence="4" id="KW-0418">Kinase</keyword>
<evidence type="ECO:0000313" key="4">
    <source>
        <dbReference type="EMBL" id="AVO34667.1"/>
    </source>
</evidence>
<accession>A0A2S0MFT7</accession>
<dbReference type="RefSeq" id="WP_106703219.1">
    <property type="nucleotide sequence ID" value="NZ_CP027666.1"/>
</dbReference>
<feature type="domain" description="FecR protein" evidence="2">
    <location>
        <begin position="130"/>
        <end position="225"/>
    </location>
</feature>
<dbReference type="KEGG" id="otk:C6570_10850"/>
<dbReference type="Proteomes" id="UP000239709">
    <property type="component" value="Chromosome"/>
</dbReference>
<dbReference type="OrthoDB" id="1100567at2"/>
<gene>
    <name evidence="4" type="ORF">C6570_10850</name>
</gene>
<dbReference type="GO" id="GO:0016989">
    <property type="term" value="F:sigma factor antagonist activity"/>
    <property type="evidence" value="ECO:0007669"/>
    <property type="project" value="TreeGrafter"/>
</dbReference>
<dbReference type="InterPro" id="IPR006860">
    <property type="entry name" value="FecR"/>
</dbReference>
<reference evidence="4 5" key="1">
    <citation type="submission" date="2018-03" db="EMBL/GenBank/DDBJ databases">
        <title>Genome sequencing of Ottowia sp.</title>
        <authorList>
            <person name="Kim S.-J."/>
            <person name="Heo J."/>
            <person name="Kwon S.-W."/>
        </authorList>
    </citation>
    <scope>NUCLEOTIDE SEQUENCE [LARGE SCALE GENOMIC DNA]</scope>
    <source>
        <strain evidence="4 5">KADR8-3</strain>
    </source>
</reference>
<dbReference type="GO" id="GO:0016301">
    <property type="term" value="F:kinase activity"/>
    <property type="evidence" value="ECO:0007669"/>
    <property type="project" value="UniProtKB-KW"/>
</dbReference>
<keyword evidence="5" id="KW-1185">Reference proteome</keyword>
<evidence type="ECO:0000259" key="3">
    <source>
        <dbReference type="Pfam" id="PF16220"/>
    </source>
</evidence>
<dbReference type="AlphaFoldDB" id="A0A2S0MFT7"/>
<dbReference type="EMBL" id="CP027666">
    <property type="protein sequence ID" value="AVO34667.1"/>
    <property type="molecule type" value="Genomic_DNA"/>
</dbReference>
<dbReference type="Pfam" id="PF16220">
    <property type="entry name" value="DUF4880"/>
    <property type="match status" value="1"/>
</dbReference>
<evidence type="ECO:0000259" key="2">
    <source>
        <dbReference type="Pfam" id="PF04773"/>
    </source>
</evidence>
<dbReference type="InterPro" id="IPR032623">
    <property type="entry name" value="FecR_N"/>
</dbReference>
<dbReference type="Gene3D" id="2.60.120.1440">
    <property type="match status" value="1"/>
</dbReference>
<dbReference type="Pfam" id="PF04773">
    <property type="entry name" value="FecR"/>
    <property type="match status" value="1"/>
</dbReference>
<dbReference type="PIRSF" id="PIRSF018266">
    <property type="entry name" value="FecR"/>
    <property type="match status" value="1"/>
</dbReference>
<evidence type="ECO:0000313" key="5">
    <source>
        <dbReference type="Proteomes" id="UP000239709"/>
    </source>
</evidence>
<protein>
    <submittedName>
        <fullName evidence="4">Histidine kinase</fullName>
    </submittedName>
</protein>
<name>A0A2S0MFT7_9BURK</name>
<feature type="region of interest" description="Disordered" evidence="1">
    <location>
        <begin position="1"/>
        <end position="24"/>
    </location>
</feature>
<evidence type="ECO:0000256" key="1">
    <source>
        <dbReference type="SAM" id="MobiDB-lite"/>
    </source>
</evidence>